<dbReference type="FunFam" id="3.40.190.10:FF:000324">
    <property type="entry name" value="Predicted protein"/>
    <property type="match status" value="1"/>
</dbReference>
<evidence type="ECO:0000256" key="4">
    <source>
        <dbReference type="ARBA" id="ARBA00022448"/>
    </source>
</evidence>
<evidence type="ECO:0000256" key="12">
    <source>
        <dbReference type="ARBA" id="ARBA00023180"/>
    </source>
</evidence>
<dbReference type="FunFam" id="1.10.287.70:FF:000191">
    <property type="entry name" value="Glutamate receptor ionotropic, NMDA 3A"/>
    <property type="match status" value="1"/>
</dbReference>
<evidence type="ECO:0000256" key="11">
    <source>
        <dbReference type="ARBA" id="ARBA00023170"/>
    </source>
</evidence>
<feature type="region of interest" description="Disordered" evidence="18">
    <location>
        <begin position="989"/>
        <end position="1048"/>
    </location>
</feature>
<keyword evidence="23" id="KW-0418">Kinase</keyword>
<dbReference type="GO" id="GO:0045747">
    <property type="term" value="P:positive regulation of Notch signaling pathway"/>
    <property type="evidence" value="ECO:0007669"/>
    <property type="project" value="TreeGrafter"/>
</dbReference>
<feature type="transmembrane region" description="Helical" evidence="19">
    <location>
        <begin position="1601"/>
        <end position="1619"/>
    </location>
</feature>
<keyword evidence="10 19" id="KW-0472">Membrane</keyword>
<feature type="compositionally biased region" description="Basic and acidic residues" evidence="18">
    <location>
        <begin position="1989"/>
        <end position="2005"/>
    </location>
</feature>
<evidence type="ECO:0000256" key="16">
    <source>
        <dbReference type="PIRSR" id="PIRSR601508-1"/>
    </source>
</evidence>
<dbReference type="GO" id="GO:0004674">
    <property type="term" value="F:protein serine/threonine kinase activity"/>
    <property type="evidence" value="ECO:0007669"/>
    <property type="project" value="TreeGrafter"/>
</dbReference>
<comment type="subcellular location">
    <subcellularLocation>
        <location evidence="1">Cytoplasmic vesicle</location>
        <location evidence="1">Clathrin-coated vesicle</location>
    </subcellularLocation>
    <subcellularLocation>
        <location evidence="2">Membrane</location>
        <topology evidence="2">Multi-pass membrane protein</topology>
    </subcellularLocation>
</comment>
<dbReference type="InterPro" id="IPR001320">
    <property type="entry name" value="Iontro_rcpt_C"/>
</dbReference>
<feature type="compositionally biased region" description="Basic and acidic residues" evidence="18">
    <location>
        <begin position="768"/>
        <end position="786"/>
    </location>
</feature>
<feature type="region of interest" description="Disordered" evidence="18">
    <location>
        <begin position="944"/>
        <end position="963"/>
    </location>
</feature>
<dbReference type="InterPro" id="IPR011009">
    <property type="entry name" value="Kinase-like_dom_sf"/>
</dbReference>
<dbReference type="FunFam" id="1.10.287.110:FF:000002">
    <property type="entry name" value="putative tyrosine-protein phosphatase auxilin isoform X2"/>
    <property type="match status" value="1"/>
</dbReference>
<dbReference type="InterPro" id="IPR008271">
    <property type="entry name" value="Ser/Thr_kinase_AS"/>
</dbReference>
<dbReference type="Pfam" id="PF00060">
    <property type="entry name" value="Lig_chan"/>
    <property type="match status" value="1"/>
</dbReference>
<dbReference type="InterPro" id="IPR019594">
    <property type="entry name" value="Glu/Gly-bd"/>
</dbReference>
<dbReference type="OrthoDB" id="5984008at2759"/>
<dbReference type="SMART" id="SM00220">
    <property type="entry name" value="S_TKc"/>
    <property type="match status" value="1"/>
</dbReference>
<dbReference type="Gene3D" id="1.10.287.70">
    <property type="match status" value="1"/>
</dbReference>
<feature type="binding site" evidence="16">
    <location>
        <position position="1561"/>
    </location>
    <ligand>
        <name>L-glutamate</name>
        <dbReference type="ChEBI" id="CHEBI:29985"/>
    </ligand>
</feature>
<evidence type="ECO:0000256" key="18">
    <source>
        <dbReference type="SAM" id="MobiDB-lite"/>
    </source>
</evidence>
<dbReference type="PROSITE" id="PS51182">
    <property type="entry name" value="C2_TENSIN"/>
    <property type="match status" value="1"/>
</dbReference>
<evidence type="ECO:0000259" key="22">
    <source>
        <dbReference type="PROSITE" id="PS51182"/>
    </source>
</evidence>
<dbReference type="SMART" id="SM00918">
    <property type="entry name" value="Lig_chan-Glu_bd"/>
    <property type="match status" value="1"/>
</dbReference>
<dbReference type="GO" id="GO:0030136">
    <property type="term" value="C:clathrin-coated vesicle"/>
    <property type="evidence" value="ECO:0007669"/>
    <property type="project" value="UniProtKB-SubCell"/>
</dbReference>
<feature type="compositionally biased region" description="Basic and acidic residues" evidence="18">
    <location>
        <begin position="2226"/>
        <end position="2238"/>
    </location>
</feature>
<evidence type="ECO:0000256" key="9">
    <source>
        <dbReference type="ARBA" id="ARBA00023065"/>
    </source>
</evidence>
<dbReference type="SUPFAM" id="SSF52799">
    <property type="entry name" value="(Phosphotyrosine protein) phosphatases II"/>
    <property type="match status" value="1"/>
</dbReference>
<evidence type="ECO:0000256" key="6">
    <source>
        <dbReference type="ARBA" id="ARBA00022741"/>
    </source>
</evidence>
<evidence type="ECO:0000256" key="14">
    <source>
        <dbReference type="ARBA" id="ARBA00023303"/>
    </source>
</evidence>
<feature type="compositionally biased region" description="Polar residues" evidence="18">
    <location>
        <begin position="2212"/>
        <end position="2225"/>
    </location>
</feature>
<dbReference type="PROSITE" id="PS00108">
    <property type="entry name" value="PROTEIN_KINASE_ST"/>
    <property type="match status" value="1"/>
</dbReference>
<evidence type="ECO:0000256" key="7">
    <source>
        <dbReference type="ARBA" id="ARBA00022989"/>
    </source>
</evidence>
<dbReference type="Gene3D" id="3.90.190.10">
    <property type="entry name" value="Protein tyrosine phosphatase superfamily"/>
    <property type="match status" value="1"/>
</dbReference>
<dbReference type="PROSITE" id="PS51181">
    <property type="entry name" value="PPASE_TENSIN"/>
    <property type="match status" value="1"/>
</dbReference>
<dbReference type="STRING" id="67767.A0A0J7NSE2"/>
<dbReference type="PANTHER" id="PTHR22967">
    <property type="entry name" value="SERINE/THREONINE PROTEIN KINASE"/>
    <property type="match status" value="1"/>
</dbReference>
<keyword evidence="5 19" id="KW-0812">Transmembrane</keyword>
<dbReference type="SUPFAM" id="SSF53850">
    <property type="entry name" value="Periplasmic binding protein-like II"/>
    <property type="match status" value="1"/>
</dbReference>
<dbReference type="Pfam" id="PF00069">
    <property type="entry name" value="Pkinase"/>
    <property type="match status" value="1"/>
</dbReference>
<dbReference type="EMBL" id="LBMM01002042">
    <property type="protein sequence ID" value="KMQ95360.1"/>
    <property type="molecule type" value="Genomic_DNA"/>
</dbReference>
<feature type="domain" description="Protein kinase" evidence="20">
    <location>
        <begin position="34"/>
        <end position="309"/>
    </location>
</feature>
<dbReference type="Gene3D" id="3.40.190.10">
    <property type="entry name" value="Periplasmic binding protein-like II"/>
    <property type="match status" value="2"/>
</dbReference>
<evidence type="ECO:0000259" key="20">
    <source>
        <dbReference type="PROSITE" id="PS50011"/>
    </source>
</evidence>
<dbReference type="InterPro" id="IPR014020">
    <property type="entry name" value="Tensin_C2-dom"/>
</dbReference>
<feature type="binding site" evidence="16">
    <location>
        <position position="1556"/>
    </location>
    <ligand>
        <name>L-glutamate</name>
        <dbReference type="ChEBI" id="CHEBI:29985"/>
    </ligand>
</feature>
<feature type="domain" description="Phosphatase tensin-type" evidence="21">
    <location>
        <begin position="413"/>
        <end position="588"/>
    </location>
</feature>
<feature type="region of interest" description="Disordered" evidence="18">
    <location>
        <begin position="326"/>
        <end position="372"/>
    </location>
</feature>
<feature type="compositionally biased region" description="Polar residues" evidence="18">
    <location>
        <begin position="2180"/>
        <end position="2190"/>
    </location>
</feature>
<feature type="site" description="Interaction with the cone snail toxin Con-ikot-ikot" evidence="17">
    <location>
        <position position="1529"/>
    </location>
</feature>
<dbReference type="Gene3D" id="2.60.40.1110">
    <property type="match status" value="1"/>
</dbReference>
<keyword evidence="7 19" id="KW-1133">Transmembrane helix</keyword>
<keyword evidence="14" id="KW-0407">Ion channel</keyword>
<dbReference type="GO" id="GO:0015276">
    <property type="term" value="F:ligand-gated monoatomic ion channel activity"/>
    <property type="evidence" value="ECO:0007669"/>
    <property type="project" value="InterPro"/>
</dbReference>
<evidence type="ECO:0000256" key="8">
    <source>
        <dbReference type="ARBA" id="ARBA00023054"/>
    </source>
</evidence>
<keyword evidence="24" id="KW-1185">Reference proteome</keyword>
<evidence type="ECO:0000256" key="2">
    <source>
        <dbReference type="ARBA" id="ARBA00004141"/>
    </source>
</evidence>
<keyword evidence="9" id="KW-0406">Ion transport</keyword>
<evidence type="ECO:0000256" key="10">
    <source>
        <dbReference type="ARBA" id="ARBA00023136"/>
    </source>
</evidence>
<dbReference type="InterPro" id="IPR000719">
    <property type="entry name" value="Prot_kinase_dom"/>
</dbReference>
<evidence type="ECO:0000256" key="17">
    <source>
        <dbReference type="PIRSR" id="PIRSR601508-2"/>
    </source>
</evidence>
<proteinExistence type="inferred from homology"/>
<feature type="compositionally biased region" description="Gly residues" evidence="18">
    <location>
        <begin position="2193"/>
        <end position="2211"/>
    </location>
</feature>
<keyword evidence="8" id="KW-0175">Coiled coil</keyword>
<dbReference type="PROSITE" id="PS50011">
    <property type="entry name" value="PROTEIN_KINASE_DOM"/>
    <property type="match status" value="1"/>
</dbReference>
<dbReference type="Gene3D" id="1.10.287.110">
    <property type="entry name" value="DnaJ domain"/>
    <property type="match status" value="1"/>
</dbReference>
<name>A0A0J7NSE2_LASNI</name>
<keyword evidence="13" id="KW-1071">Ligand-gated ion channel</keyword>
<comment type="caution">
    <text evidence="23">The sequence shown here is derived from an EMBL/GenBank/DDBJ whole genome shotgun (WGS) entry which is preliminary data.</text>
</comment>
<reference evidence="23 24" key="1">
    <citation type="submission" date="2015-04" db="EMBL/GenBank/DDBJ databases">
        <title>Lasius niger genome sequencing.</title>
        <authorList>
            <person name="Konorov E.A."/>
            <person name="Nikitin M.A."/>
            <person name="Kirill M.V."/>
            <person name="Chang P."/>
        </authorList>
    </citation>
    <scope>NUCLEOTIDE SEQUENCE [LARGE SCALE GENOMIC DNA]</scope>
    <source>
        <tissue evidence="23">Whole</tissue>
    </source>
</reference>
<dbReference type="SMART" id="SM01326">
    <property type="entry name" value="PTEN_C2"/>
    <property type="match status" value="1"/>
</dbReference>
<dbReference type="SUPFAM" id="SSF46565">
    <property type="entry name" value="Chaperone J-domain"/>
    <property type="match status" value="1"/>
</dbReference>
<evidence type="ECO:0000313" key="23">
    <source>
        <dbReference type="EMBL" id="KMQ95360.1"/>
    </source>
</evidence>
<evidence type="ECO:0000256" key="13">
    <source>
        <dbReference type="ARBA" id="ARBA00023286"/>
    </source>
</evidence>
<evidence type="ECO:0000256" key="3">
    <source>
        <dbReference type="ARBA" id="ARBA00008685"/>
    </source>
</evidence>
<feature type="transmembrane region" description="Helical" evidence="19">
    <location>
        <begin position="1640"/>
        <end position="1658"/>
    </location>
</feature>
<keyword evidence="4" id="KW-0813">Transport</keyword>
<keyword evidence="15" id="KW-0968">Cytoplasmic vesicle</keyword>
<dbReference type="PaxDb" id="67767-A0A0J7NSE2"/>
<dbReference type="PRINTS" id="PR00177">
    <property type="entry name" value="NMDARECEPTOR"/>
</dbReference>
<dbReference type="Proteomes" id="UP000036403">
    <property type="component" value="Unassembled WGS sequence"/>
</dbReference>
<dbReference type="InterPro" id="IPR036869">
    <property type="entry name" value="J_dom_sf"/>
</dbReference>
<dbReference type="GO" id="GO:2000369">
    <property type="term" value="P:regulation of clathrin-dependent endocytosis"/>
    <property type="evidence" value="ECO:0007669"/>
    <property type="project" value="TreeGrafter"/>
</dbReference>
<dbReference type="SUPFAM" id="SSF56112">
    <property type="entry name" value="Protein kinase-like (PK-like)"/>
    <property type="match status" value="1"/>
</dbReference>
<evidence type="ECO:0000256" key="15">
    <source>
        <dbReference type="ARBA" id="ARBA00023329"/>
    </source>
</evidence>
<dbReference type="GO" id="GO:0005524">
    <property type="term" value="F:ATP binding"/>
    <property type="evidence" value="ECO:0007669"/>
    <property type="project" value="InterPro"/>
</dbReference>
<feature type="compositionally biased region" description="Polar residues" evidence="18">
    <location>
        <begin position="2150"/>
        <end position="2166"/>
    </location>
</feature>
<evidence type="ECO:0000313" key="24">
    <source>
        <dbReference type="Proteomes" id="UP000036403"/>
    </source>
</evidence>
<feature type="transmembrane region" description="Helical" evidence="19">
    <location>
        <begin position="1670"/>
        <end position="1697"/>
    </location>
</feature>
<organism evidence="23 24">
    <name type="scientific">Lasius niger</name>
    <name type="common">Black garden ant</name>
    <dbReference type="NCBI Taxonomy" id="67767"/>
    <lineage>
        <taxon>Eukaryota</taxon>
        <taxon>Metazoa</taxon>
        <taxon>Ecdysozoa</taxon>
        <taxon>Arthropoda</taxon>
        <taxon>Hexapoda</taxon>
        <taxon>Insecta</taxon>
        <taxon>Pterygota</taxon>
        <taxon>Neoptera</taxon>
        <taxon>Endopterygota</taxon>
        <taxon>Hymenoptera</taxon>
        <taxon>Apocrita</taxon>
        <taxon>Aculeata</taxon>
        <taxon>Formicoidea</taxon>
        <taxon>Formicidae</taxon>
        <taxon>Formicinae</taxon>
        <taxon>Lasius</taxon>
        <taxon>Lasius</taxon>
    </lineage>
</organism>
<feature type="region of interest" description="Disordered" evidence="18">
    <location>
        <begin position="1977"/>
        <end position="2280"/>
    </location>
</feature>
<comment type="similarity">
    <text evidence="3">Belongs to the glutamate-gated ion channel (TC 1.A.10.1) family.</text>
</comment>
<feature type="compositionally biased region" description="Pro residues" evidence="18">
    <location>
        <begin position="330"/>
        <end position="369"/>
    </location>
</feature>
<dbReference type="InterPro" id="IPR001508">
    <property type="entry name" value="Iono_Glu_rcpt_met"/>
</dbReference>
<dbReference type="PANTHER" id="PTHR22967:SF105">
    <property type="entry name" value="CYCLIN-G-ASSOCIATED KINASE"/>
    <property type="match status" value="1"/>
</dbReference>
<dbReference type="InterPro" id="IPR001623">
    <property type="entry name" value="DnaJ_domain"/>
</dbReference>
<dbReference type="GO" id="GO:0035612">
    <property type="term" value="F:AP-2 adaptor complex binding"/>
    <property type="evidence" value="ECO:0007669"/>
    <property type="project" value="TreeGrafter"/>
</dbReference>
<feature type="domain" description="C2 tensin-type" evidence="22">
    <location>
        <begin position="592"/>
        <end position="746"/>
    </location>
</feature>
<evidence type="ECO:0000256" key="5">
    <source>
        <dbReference type="ARBA" id="ARBA00022692"/>
    </source>
</evidence>
<evidence type="ECO:0000256" key="19">
    <source>
        <dbReference type="SAM" id="Phobius"/>
    </source>
</evidence>
<feature type="binding site" evidence="16">
    <location>
        <position position="1763"/>
    </location>
    <ligand>
        <name>L-glutamate</name>
        <dbReference type="ChEBI" id="CHEBI:29985"/>
    </ligand>
</feature>
<accession>A0A0J7NSE2</accession>
<keyword evidence="12" id="KW-0325">Glycoprotein</keyword>
<feature type="binding site" evidence="16">
    <location>
        <position position="1554"/>
    </location>
    <ligand>
        <name>L-glutamate</name>
        <dbReference type="ChEBI" id="CHEBI:29985"/>
    </ligand>
</feature>
<dbReference type="CDD" id="cd06257">
    <property type="entry name" value="DnaJ"/>
    <property type="match status" value="1"/>
</dbReference>
<dbReference type="InterPro" id="IPR029021">
    <property type="entry name" value="Prot-tyrosine_phosphatase-like"/>
</dbReference>
<sequence length="2304" mass="253229">MSDYLRSALGYLNGGTGGGNEYVGQTLDINNVKLRVTRLIAEGGWALVFAVEDVATGKEYALKRLIAVDEDANKTILQEIETLKKLSGHSNIIQFLYAQRLEREDHKGYEYLVVTELCPGGTIADILRSVSANTLTLAQVCKIAYQATRAVHHMHSQQPEPFVHRDIKLENFLLGRDGLVKLCDFGSATTQQILPNPSWNAQKRAALEDQMAKYTTPMYRAPEMMDTWNNEPIGPPVDCWALGCILYSLITLRHPFPEGNKLAVVNGKYPPLPPNPRYACLHDLVKGCLQISPIQRLTTAQLLERLAAIAESNDFDPRESPQIEVVAIRPSPPPPPRPAPPPPLPTSSNMPTPPPRPTQPTTMPPPRPAPVQTVVSKVPATQATTGLFNSLKGGAGSILRNLKDTSSKVMHTVQQSMARTELDASYVTSRILVMPYPADGIESAYRANHVEDVRAFLQARHPPPAKIQLYNLSRGRPNVTRLPGRHIDCSFAYATPESNAPMLFALYQICQDIYQYLSADFNHVVVLYCTDGYRASATVACTLLIHCRALTTAEEAIALFTTRRCQPPHLQPSELRSINYMSLLSSGQLPHTKPLVFRSVVLQPVPLFTRARDGCRPYIEIYSNGALVFTTKKAVYEDMKLFGMTEGKVCLILGDAAVRGDVTIMIHHARQQLGRVIGIKIASLHFHTGYVPITESALTFEKRDLDDAPEIGGKFRIVLNIMIGEENSKLSRVPAPWEAETCVNLVPDPLFGSTLEMEETLENFRTAPHSEETHKAPSNETDRVSQHEAIPQQPENLKEEETSTNEENNFQEADLLNLGMPDNTNSTSNTPATTAANPGLDIFSSSSQNESDLLGGFGVSAPQTEAANTPLINNSASADLLFGHDDSARNNRTANNNNLNMNDLLFGQNQTMSSNVKQVNDMLFDPLGGSSANNLLGGLAADSTAKSNTAKSPNAEENLPRNASVPNFAAQVNKDPFANLAGSLGAGLTGSWNGTPRNSSTPQSASPAPASTPIHSSPNTMHRSNAATNDNNANSGTTDTFGGKTKEKTSGDAFEDLLGSQGYNFFSSRKADKDSPKTINQMRKVEAAKTMDPDRLKVAEWTEGKKGNLRALLCTLHTVLWPEADRWQRCEMHQLVTAADVKKAYRKACLAVHPDKGNLGRFENRIGSSPKEIGAAAAALMHRANWHAFTLLIDTTLTLRLRLRRVAEEGGSGGIVVMACDLSNARKILGAAGKFEMLSGRFLWLWLDLKAELRPNEPNIISSEYRWQDEKIVTKREDRGFNFDDEEDARLVSDRELNSKNFMPVGMLALRPSGIKIMGGDTILSRMLRETSQALDETFQETKQRLGRMREPQLKEHFVPECFPDRNAKFMTSDARENVSAILTSKLRRSVRQISKDKAEFQLLNLQAVRFPGNKTQLRWTKVGTIKGGREVRLDTIIWPGGGIVPAYLEQGGEKIGMPIYRIVTAIASPFTMITSPQEGFCLRGLTCQQGDAMMCCYGLSMDLLTVVARELGFRFNLYLADDGLFGKRNGRSGAWSGVMGELVSGRAQLAFAPLSVSTHRAEVVDFTTPYYFSGVSFLTAPKLRSEIPLFAFLFPFSTELWIAVFTSLNFTAIAVALYEWFSPFGLNPWGRQRSKNFSIASALWVMWGLLCGHLVAFKAPKSWPNKFLINIWGGFSVIFVASYTANIAALIAGLFFHSAVSNYHDKSLLSQRVAAPRASAAEYYVQRANPQLWSHMARFSLSDVAEGVERLRNGSLDILIADTPILDYYRGTDDGCRLQKIGDTINEDTYAIALTKGHPLKESISKVIANYTSNGLLDILQEKWYGGLPCLGIRQGMDAGLDSESGGQPRPLGVASVAGVFCLLGMGVVLGTIILAGEHLFYKYTLPRLRHRPEDSIWRSRNVMFFSQKLYRFINCVELVSPHHAARELVHTVRQGQIASLFQKSVKRKEHEQRRRRKSKAQFFEMIQEIRRVQQEEKIETVPEEPTEATKKDEKLGKGRERSRSKSPLMPRSPKRSEKSRSSTNLSASRLGLSPVSLDAPIKPREFTLSSTNLRARSPLETVGRRLSHGDGGSPPPRLGSHFGGSATLRPLAPTRSDSTGGGTPTVRRDSAAAGGGGGAPTPRYSRSPAKRGQSFPVFATLRPPHSAGYQTSKSPLLSPNSELTSAIGRKLSREWGSGTISLTRSSEAIGSGNGASGGGGSGRSGGGGSTYTLNQEMTLSLSRSADEKKAQEEVLPIKKPIRRARSHENRDSGKLMVDLPSPRLTQPVVGGRSVSERTKKQLESELKAILSARAHHRDLHPP</sequence>
<feature type="site" description="Crucial to convey clamshell closure to channel opening" evidence="17">
    <location>
        <position position="1701"/>
    </location>
</feature>
<dbReference type="CDD" id="cd14511">
    <property type="entry name" value="PTP_auxilin-like"/>
    <property type="match status" value="1"/>
</dbReference>
<dbReference type="Gene3D" id="1.10.510.10">
    <property type="entry name" value="Transferase(Phosphotransferase) domain 1"/>
    <property type="match status" value="1"/>
</dbReference>
<protein>
    <submittedName>
        <fullName evidence="23">Cyclin g-associated kinase</fullName>
    </submittedName>
</protein>
<evidence type="ECO:0000259" key="21">
    <source>
        <dbReference type="PROSITE" id="PS51181"/>
    </source>
</evidence>
<keyword evidence="23" id="KW-0808">Transferase</keyword>
<feature type="compositionally biased region" description="Low complexity" evidence="18">
    <location>
        <begin position="999"/>
        <end position="1040"/>
    </location>
</feature>
<dbReference type="SMART" id="SM00079">
    <property type="entry name" value="PBPe"/>
    <property type="match status" value="1"/>
</dbReference>
<dbReference type="GO" id="GO:0038023">
    <property type="term" value="F:signaling receptor activity"/>
    <property type="evidence" value="ECO:0007669"/>
    <property type="project" value="InterPro"/>
</dbReference>
<feature type="transmembrane region" description="Helical" evidence="19">
    <location>
        <begin position="1853"/>
        <end position="1877"/>
    </location>
</feature>
<keyword evidence="6" id="KW-0547">Nucleotide-binding</keyword>
<evidence type="ECO:0000256" key="1">
    <source>
        <dbReference type="ARBA" id="ARBA00004132"/>
    </source>
</evidence>
<dbReference type="InterPro" id="IPR029023">
    <property type="entry name" value="Tensin_phosphatase"/>
</dbReference>
<dbReference type="GO" id="GO:0005886">
    <property type="term" value="C:plasma membrane"/>
    <property type="evidence" value="ECO:0007669"/>
    <property type="project" value="UniProtKB-ARBA"/>
</dbReference>
<dbReference type="Pfam" id="PF10409">
    <property type="entry name" value="PTEN_C2"/>
    <property type="match status" value="1"/>
</dbReference>
<dbReference type="Pfam" id="PF10613">
    <property type="entry name" value="Lig_chan-Glu_bd"/>
    <property type="match status" value="1"/>
</dbReference>
<feature type="region of interest" description="Disordered" evidence="18">
    <location>
        <begin position="765"/>
        <end position="806"/>
    </location>
</feature>
<dbReference type="FunFam" id="3.40.190.10:FF:000078">
    <property type="entry name" value="glutamate receptor ionotropic, NMDA 3B"/>
    <property type="match status" value="1"/>
</dbReference>
<gene>
    <name evidence="23" type="ORF">RF55_4429</name>
</gene>
<keyword evidence="11" id="KW-0675">Receptor</keyword>